<accession>A0A1F4YEL1</accession>
<evidence type="ECO:0000256" key="8">
    <source>
        <dbReference type="ARBA" id="ARBA00022917"/>
    </source>
</evidence>
<sequence length="533" mass="60875">MAQRPVREYLLEKIGKVVKLEHPEIEKRGDYSFYTTDKDVMIKEDEVIEKVERVGGFVNIWLKNDVLVNQIDEVIRRGQQYGGSTGGSGKRVIIDYSAPNIAKPFGIGHLRSTIIGQALYNLYKFCGWDVVGDNHLGDWGTQFGKLIFMIKNTDTADYSIDNLEKLYVEFHKHAEWEDEGRKWFKKLEEGDAEAKEIWEKCVKVSMAEFDRIYELLGVKIDAAFGESFYEDMMIGVIEEAKRKGVMHESEGAGVIEIPGIKTPLMLLKSDGGTTYATRDLATLKFRREKWDPDMVIYEVGAEQGLHFEQVFAAANMLGYIKEGERLVHTKHGLYLDMDGKKFATRKGKTIKLEEVLEEAIERARKLGNTDQAQAVGIGAIKYFDLMHSVQSNIVFDWEKMMNLQGNSGPYLQYTHARIESVIRQGGKLMERYNLSNYRVNKEEERVVKMIYRFGEVVEESASRLAPNLLCGYLFELAQRFNTFYNKHSILTPTGAAEEERGRTREFRLAMTKATGIIIRNGLTLLGIEAPGRM</sequence>
<dbReference type="InterPro" id="IPR035684">
    <property type="entry name" value="ArgRS_core"/>
</dbReference>
<evidence type="ECO:0000256" key="5">
    <source>
        <dbReference type="ARBA" id="ARBA00022598"/>
    </source>
</evidence>
<dbReference type="SUPFAM" id="SSF55190">
    <property type="entry name" value="Arginyl-tRNA synthetase (ArgRS), N-terminal 'additional' domain"/>
    <property type="match status" value="1"/>
</dbReference>
<dbReference type="SMART" id="SM00836">
    <property type="entry name" value="DALR_1"/>
    <property type="match status" value="1"/>
</dbReference>
<dbReference type="CDD" id="cd07956">
    <property type="entry name" value="Anticodon_Ia_Arg"/>
    <property type="match status" value="1"/>
</dbReference>
<evidence type="ECO:0000313" key="15">
    <source>
        <dbReference type="Proteomes" id="UP000178176"/>
    </source>
</evidence>
<dbReference type="NCBIfam" id="TIGR00456">
    <property type="entry name" value="argS"/>
    <property type="match status" value="1"/>
</dbReference>
<dbReference type="PRINTS" id="PR01038">
    <property type="entry name" value="TRNASYNTHARG"/>
</dbReference>
<name>A0A1F4YEL1_9BACT</name>
<dbReference type="GO" id="GO:0005737">
    <property type="term" value="C:cytoplasm"/>
    <property type="evidence" value="ECO:0007669"/>
    <property type="project" value="UniProtKB-SubCell"/>
</dbReference>
<dbReference type="FunFam" id="1.10.730.10:FF:000006">
    <property type="entry name" value="Arginyl-tRNA synthetase 2, mitochondrial"/>
    <property type="match status" value="1"/>
</dbReference>
<comment type="similarity">
    <text evidence="2 11 12">Belongs to the class-I aminoacyl-tRNA synthetase family.</text>
</comment>
<dbReference type="FunFam" id="3.40.50.620:FF:000116">
    <property type="entry name" value="Arginine--tRNA ligase"/>
    <property type="match status" value="1"/>
</dbReference>
<evidence type="ECO:0000256" key="1">
    <source>
        <dbReference type="ARBA" id="ARBA00004496"/>
    </source>
</evidence>
<dbReference type="GO" id="GO:0006420">
    <property type="term" value="P:arginyl-tRNA aminoacylation"/>
    <property type="evidence" value="ECO:0007669"/>
    <property type="project" value="UniProtKB-UniRule"/>
</dbReference>
<evidence type="ECO:0000256" key="9">
    <source>
        <dbReference type="ARBA" id="ARBA00023146"/>
    </source>
</evidence>
<dbReference type="Pfam" id="PF05746">
    <property type="entry name" value="DALR_1"/>
    <property type="match status" value="1"/>
</dbReference>
<dbReference type="GO" id="GO:0004814">
    <property type="term" value="F:arginine-tRNA ligase activity"/>
    <property type="evidence" value="ECO:0007669"/>
    <property type="project" value="UniProtKB-UniRule"/>
</dbReference>
<dbReference type="EC" id="6.1.1.19" evidence="11"/>
<evidence type="ECO:0000256" key="3">
    <source>
        <dbReference type="ARBA" id="ARBA00011245"/>
    </source>
</evidence>
<gene>
    <name evidence="11" type="primary">argS</name>
    <name evidence="14" type="ORF">A2876_02335</name>
</gene>
<evidence type="ECO:0000256" key="4">
    <source>
        <dbReference type="ARBA" id="ARBA00022490"/>
    </source>
</evidence>
<evidence type="ECO:0000256" key="6">
    <source>
        <dbReference type="ARBA" id="ARBA00022741"/>
    </source>
</evidence>
<organism evidence="14 15">
    <name type="scientific">Candidatus Amesbacteria bacterium RIFCSPHIGHO2_01_FULL_48_32b</name>
    <dbReference type="NCBI Taxonomy" id="1797253"/>
    <lineage>
        <taxon>Bacteria</taxon>
        <taxon>Candidatus Amesiibacteriota</taxon>
    </lineage>
</organism>
<feature type="short sequence motif" description="'HIGH' region" evidence="11">
    <location>
        <begin position="99"/>
        <end position="109"/>
    </location>
</feature>
<evidence type="ECO:0000256" key="11">
    <source>
        <dbReference type="HAMAP-Rule" id="MF_00123"/>
    </source>
</evidence>
<evidence type="ECO:0000256" key="12">
    <source>
        <dbReference type="RuleBase" id="RU363038"/>
    </source>
</evidence>
<dbReference type="Gene3D" id="3.30.1360.70">
    <property type="entry name" value="Arginyl tRNA synthetase N-terminal domain"/>
    <property type="match status" value="1"/>
</dbReference>
<dbReference type="AlphaFoldDB" id="A0A1F4YEL1"/>
<dbReference type="InterPro" id="IPR009080">
    <property type="entry name" value="tRNAsynth_Ia_anticodon-bd"/>
</dbReference>
<dbReference type="PANTHER" id="PTHR11956">
    <property type="entry name" value="ARGINYL-TRNA SYNTHETASE"/>
    <property type="match status" value="1"/>
</dbReference>
<evidence type="ECO:0000256" key="2">
    <source>
        <dbReference type="ARBA" id="ARBA00005594"/>
    </source>
</evidence>
<keyword evidence="8 11" id="KW-0648">Protein biosynthesis</keyword>
<proteinExistence type="inferred from homology"/>
<dbReference type="Pfam" id="PF00750">
    <property type="entry name" value="tRNA-synt_1d"/>
    <property type="match status" value="1"/>
</dbReference>
<dbReference type="Gene3D" id="1.10.730.10">
    <property type="entry name" value="Isoleucyl-tRNA Synthetase, Domain 1"/>
    <property type="match status" value="1"/>
</dbReference>
<reference evidence="14 15" key="1">
    <citation type="journal article" date="2016" name="Nat. Commun.">
        <title>Thousands of microbial genomes shed light on interconnected biogeochemical processes in an aquifer system.</title>
        <authorList>
            <person name="Anantharaman K."/>
            <person name="Brown C.T."/>
            <person name="Hug L.A."/>
            <person name="Sharon I."/>
            <person name="Castelle C.J."/>
            <person name="Probst A.J."/>
            <person name="Thomas B.C."/>
            <person name="Singh A."/>
            <person name="Wilkins M.J."/>
            <person name="Karaoz U."/>
            <person name="Brodie E.L."/>
            <person name="Williams K.H."/>
            <person name="Hubbard S.S."/>
            <person name="Banfield J.F."/>
        </authorList>
    </citation>
    <scope>NUCLEOTIDE SEQUENCE [LARGE SCALE GENOMIC DNA]</scope>
</reference>
<feature type="domain" description="DALR anticodon binding" evidence="13">
    <location>
        <begin position="411"/>
        <end position="533"/>
    </location>
</feature>
<keyword evidence="5 11" id="KW-0436">Ligase</keyword>
<dbReference type="InterPro" id="IPR014729">
    <property type="entry name" value="Rossmann-like_a/b/a_fold"/>
</dbReference>
<dbReference type="Proteomes" id="UP000178176">
    <property type="component" value="Unassembled WGS sequence"/>
</dbReference>
<dbReference type="EMBL" id="MEXH01000016">
    <property type="protein sequence ID" value="OGC92391.1"/>
    <property type="molecule type" value="Genomic_DNA"/>
</dbReference>
<comment type="subunit">
    <text evidence="3 11">Monomer.</text>
</comment>
<dbReference type="GO" id="GO:0005524">
    <property type="term" value="F:ATP binding"/>
    <property type="evidence" value="ECO:0007669"/>
    <property type="project" value="UniProtKB-UniRule"/>
</dbReference>
<protein>
    <recommendedName>
        <fullName evidence="11">Arginine--tRNA ligase</fullName>
        <ecNumber evidence="11">6.1.1.19</ecNumber>
    </recommendedName>
    <alternativeName>
        <fullName evidence="11">Arginyl-tRNA synthetase</fullName>
        <shortName evidence="11">ArgRS</shortName>
    </alternativeName>
</protein>
<dbReference type="InterPro" id="IPR001278">
    <property type="entry name" value="Arg-tRNA-ligase"/>
</dbReference>
<dbReference type="Gene3D" id="3.40.50.620">
    <property type="entry name" value="HUPs"/>
    <property type="match status" value="1"/>
</dbReference>
<dbReference type="SUPFAM" id="SSF47323">
    <property type="entry name" value="Anticodon-binding domain of a subclass of class I aminoacyl-tRNA synthetases"/>
    <property type="match status" value="1"/>
</dbReference>
<comment type="catalytic activity">
    <reaction evidence="10 11">
        <text>tRNA(Arg) + L-arginine + ATP = L-arginyl-tRNA(Arg) + AMP + diphosphate</text>
        <dbReference type="Rhea" id="RHEA:20301"/>
        <dbReference type="Rhea" id="RHEA-COMP:9658"/>
        <dbReference type="Rhea" id="RHEA-COMP:9673"/>
        <dbReference type="ChEBI" id="CHEBI:30616"/>
        <dbReference type="ChEBI" id="CHEBI:32682"/>
        <dbReference type="ChEBI" id="CHEBI:33019"/>
        <dbReference type="ChEBI" id="CHEBI:78442"/>
        <dbReference type="ChEBI" id="CHEBI:78513"/>
        <dbReference type="ChEBI" id="CHEBI:456215"/>
        <dbReference type="EC" id="6.1.1.19"/>
    </reaction>
</comment>
<evidence type="ECO:0000256" key="7">
    <source>
        <dbReference type="ARBA" id="ARBA00022840"/>
    </source>
</evidence>
<dbReference type="InterPro" id="IPR008909">
    <property type="entry name" value="DALR_anticod-bd"/>
</dbReference>
<keyword evidence="4 11" id="KW-0963">Cytoplasm</keyword>
<keyword evidence="9 11" id="KW-0030">Aminoacyl-tRNA synthetase</keyword>
<keyword evidence="7 11" id="KW-0067">ATP-binding</keyword>
<dbReference type="SUPFAM" id="SSF52374">
    <property type="entry name" value="Nucleotidylyl transferase"/>
    <property type="match status" value="1"/>
</dbReference>
<comment type="caution">
    <text evidence="14">The sequence shown here is derived from an EMBL/GenBank/DDBJ whole genome shotgun (WGS) entry which is preliminary data.</text>
</comment>
<dbReference type="PANTHER" id="PTHR11956:SF5">
    <property type="entry name" value="ARGININE--TRNA LIGASE, CYTOPLASMIC"/>
    <property type="match status" value="1"/>
</dbReference>
<evidence type="ECO:0000313" key="14">
    <source>
        <dbReference type="EMBL" id="OGC92391.1"/>
    </source>
</evidence>
<comment type="subcellular location">
    <subcellularLocation>
        <location evidence="1 11">Cytoplasm</location>
    </subcellularLocation>
</comment>
<evidence type="ECO:0000259" key="13">
    <source>
        <dbReference type="SMART" id="SM00836"/>
    </source>
</evidence>
<evidence type="ECO:0000256" key="10">
    <source>
        <dbReference type="ARBA" id="ARBA00049339"/>
    </source>
</evidence>
<keyword evidence="6 11" id="KW-0547">Nucleotide-binding</keyword>
<dbReference type="CDD" id="cd00671">
    <property type="entry name" value="ArgRS_core"/>
    <property type="match status" value="1"/>
</dbReference>
<dbReference type="HAMAP" id="MF_00123">
    <property type="entry name" value="Arg_tRNA_synth"/>
    <property type="match status" value="1"/>
</dbReference>
<dbReference type="InterPro" id="IPR036695">
    <property type="entry name" value="Arg-tRNA-synth_N_sf"/>
</dbReference>